<evidence type="ECO:0000256" key="12">
    <source>
        <dbReference type="HAMAP-Rule" id="MF_01987"/>
    </source>
</evidence>
<dbReference type="EMBL" id="JAUQYP010000001">
    <property type="protein sequence ID" value="MDO8106752.1"/>
    <property type="molecule type" value="Genomic_DNA"/>
</dbReference>
<evidence type="ECO:0000256" key="3">
    <source>
        <dbReference type="ARBA" id="ARBA00016943"/>
    </source>
</evidence>
<comment type="activity regulation">
    <text evidence="12">Activated by a monovalent cation that binds near, but not in, the active site. The most likely occupant of the site in vivo is potassium. Ion binding induces a conformational change that may alter substrate affinity.</text>
</comment>
<dbReference type="Gene3D" id="3.40.1190.20">
    <property type="match status" value="1"/>
</dbReference>
<feature type="binding site" evidence="12">
    <location>
        <begin position="219"/>
        <end position="224"/>
    </location>
    <ligand>
        <name>ATP</name>
        <dbReference type="ChEBI" id="CHEBI:30616"/>
    </ligand>
</feature>
<dbReference type="SUPFAM" id="SSF53613">
    <property type="entry name" value="Ribokinase-like"/>
    <property type="match status" value="1"/>
</dbReference>
<feature type="binding site" evidence="12">
    <location>
        <begin position="42"/>
        <end position="46"/>
    </location>
    <ligand>
        <name>substrate</name>
    </ligand>
</feature>
<proteinExistence type="inferred from homology"/>
<feature type="binding site" evidence="12">
    <location>
        <position position="247"/>
    </location>
    <ligand>
        <name>K(+)</name>
        <dbReference type="ChEBI" id="CHEBI:29103"/>
    </ligand>
</feature>
<comment type="catalytic activity">
    <reaction evidence="12">
        <text>D-ribose + ATP = D-ribose 5-phosphate + ADP + H(+)</text>
        <dbReference type="Rhea" id="RHEA:13697"/>
        <dbReference type="ChEBI" id="CHEBI:15378"/>
        <dbReference type="ChEBI" id="CHEBI:30616"/>
        <dbReference type="ChEBI" id="CHEBI:47013"/>
        <dbReference type="ChEBI" id="CHEBI:78346"/>
        <dbReference type="ChEBI" id="CHEBI:456216"/>
        <dbReference type="EC" id="2.7.1.15"/>
    </reaction>
</comment>
<evidence type="ECO:0000313" key="16">
    <source>
        <dbReference type="Proteomes" id="UP001232536"/>
    </source>
</evidence>
<evidence type="ECO:0000256" key="7">
    <source>
        <dbReference type="ARBA" id="ARBA00022777"/>
    </source>
</evidence>
<comment type="cofactor">
    <cofactor evidence="12">
        <name>Mg(2+)</name>
        <dbReference type="ChEBI" id="CHEBI:18420"/>
    </cofactor>
    <text evidence="12">Requires a divalent cation, most likely magnesium in vivo, as an electrophilic catalyst to aid phosphoryl group transfer. It is the chelate of the metal and the nucleotide that is the actual substrate.</text>
</comment>
<comment type="caution">
    <text evidence="15">The sequence shown here is derived from an EMBL/GenBank/DDBJ whole genome shotgun (WGS) entry which is preliminary data.</text>
</comment>
<evidence type="ECO:0000256" key="5">
    <source>
        <dbReference type="ARBA" id="ARBA00022723"/>
    </source>
</evidence>
<comment type="function">
    <text evidence="12">Catalyzes the phosphorylation of ribose at O-5 in a reaction requiring ATP and magnesium. The resulting D-ribose-5-phosphate can then be used either for sythesis of nucleotides, histidine, and tryptophan, or as a component of the pentose phosphate pathway.</text>
</comment>
<dbReference type="InterPro" id="IPR002139">
    <property type="entry name" value="Ribo/fructo_kinase"/>
</dbReference>
<feature type="binding site" evidence="12">
    <location>
        <position position="286"/>
    </location>
    <ligand>
        <name>K(+)</name>
        <dbReference type="ChEBI" id="CHEBI:29103"/>
    </ligand>
</feature>
<reference evidence="15 16" key="1">
    <citation type="submission" date="2023-07" db="EMBL/GenBank/DDBJ databases">
        <title>Description of novel actinomycetes strains, isolated from tidal flat sediment.</title>
        <authorList>
            <person name="Lu C."/>
        </authorList>
    </citation>
    <scope>NUCLEOTIDE SEQUENCE [LARGE SCALE GENOMIC DNA]</scope>
    <source>
        <strain evidence="15 16">SYSU T00b441</strain>
    </source>
</reference>
<evidence type="ECO:0000256" key="11">
    <source>
        <dbReference type="ARBA" id="ARBA00023277"/>
    </source>
</evidence>
<keyword evidence="11 12" id="KW-0119">Carbohydrate metabolism</keyword>
<dbReference type="InterPro" id="IPR029056">
    <property type="entry name" value="Ribokinase-like"/>
</dbReference>
<feature type="binding site" evidence="12">
    <location>
        <begin position="14"/>
        <end position="16"/>
    </location>
    <ligand>
        <name>substrate</name>
    </ligand>
</feature>
<dbReference type="EC" id="2.7.1.15" evidence="2 12"/>
<feature type="binding site" evidence="12">
    <location>
        <position position="184"/>
    </location>
    <ligand>
        <name>ATP</name>
        <dbReference type="ChEBI" id="CHEBI:30616"/>
    </ligand>
</feature>
<feature type="binding site" evidence="12">
    <location>
        <position position="143"/>
    </location>
    <ligand>
        <name>substrate</name>
    </ligand>
</feature>
<feature type="binding site" evidence="12">
    <location>
        <position position="245"/>
    </location>
    <ligand>
        <name>K(+)</name>
        <dbReference type="ChEBI" id="CHEBI:29103"/>
    </ligand>
</feature>
<organism evidence="15 16">
    <name type="scientific">Actinotalea lenta</name>
    <dbReference type="NCBI Taxonomy" id="3064654"/>
    <lineage>
        <taxon>Bacteria</taxon>
        <taxon>Bacillati</taxon>
        <taxon>Actinomycetota</taxon>
        <taxon>Actinomycetes</taxon>
        <taxon>Micrococcales</taxon>
        <taxon>Cellulomonadaceae</taxon>
        <taxon>Actinotalea</taxon>
    </lineage>
</organism>
<gene>
    <name evidence="12" type="primary">rbsK</name>
    <name evidence="15" type="ORF">Q6348_06015</name>
</gene>
<comment type="similarity">
    <text evidence="1">Belongs to the carbohydrate kinase pfkB family.</text>
</comment>
<dbReference type="GO" id="GO:0004747">
    <property type="term" value="F:ribokinase activity"/>
    <property type="evidence" value="ECO:0007669"/>
    <property type="project" value="UniProtKB-EC"/>
</dbReference>
<keyword evidence="8 12" id="KW-0067">ATP-binding</keyword>
<feature type="active site" description="Proton acceptor" evidence="12">
    <location>
        <position position="251"/>
    </location>
</feature>
<evidence type="ECO:0000256" key="1">
    <source>
        <dbReference type="ARBA" id="ARBA00005380"/>
    </source>
</evidence>
<accession>A0ABT9DCV4</accession>
<name>A0ABT9DCV4_9CELL</name>
<evidence type="ECO:0000256" key="8">
    <source>
        <dbReference type="ARBA" id="ARBA00022840"/>
    </source>
</evidence>
<feature type="region of interest" description="Disordered" evidence="13">
    <location>
        <begin position="287"/>
        <end position="319"/>
    </location>
</feature>
<comment type="subunit">
    <text evidence="12">Homodimer.</text>
</comment>
<dbReference type="PANTHER" id="PTHR10584:SF166">
    <property type="entry name" value="RIBOKINASE"/>
    <property type="match status" value="1"/>
</dbReference>
<evidence type="ECO:0000256" key="6">
    <source>
        <dbReference type="ARBA" id="ARBA00022741"/>
    </source>
</evidence>
<comment type="caution">
    <text evidence="12">Lacks conserved residue(s) required for the propagation of feature annotation.</text>
</comment>
<dbReference type="PROSITE" id="PS00584">
    <property type="entry name" value="PFKB_KINASES_2"/>
    <property type="match status" value="1"/>
</dbReference>
<dbReference type="PANTHER" id="PTHR10584">
    <property type="entry name" value="SUGAR KINASE"/>
    <property type="match status" value="1"/>
</dbReference>
<comment type="pathway">
    <text evidence="12">Carbohydrate metabolism; D-ribose degradation; D-ribose 5-phosphate from beta-D-ribopyranose: step 2/2.</text>
</comment>
<dbReference type="InterPro" id="IPR011611">
    <property type="entry name" value="PfkB_dom"/>
</dbReference>
<keyword evidence="10 12" id="KW-0630">Potassium</keyword>
<evidence type="ECO:0000256" key="9">
    <source>
        <dbReference type="ARBA" id="ARBA00022842"/>
    </source>
</evidence>
<dbReference type="Proteomes" id="UP001232536">
    <property type="component" value="Unassembled WGS sequence"/>
</dbReference>
<feature type="binding site" evidence="12">
    <location>
        <position position="284"/>
    </location>
    <ligand>
        <name>K(+)</name>
        <dbReference type="ChEBI" id="CHEBI:29103"/>
    </ligand>
</feature>
<dbReference type="InterPro" id="IPR011877">
    <property type="entry name" value="Ribokinase"/>
</dbReference>
<evidence type="ECO:0000256" key="10">
    <source>
        <dbReference type="ARBA" id="ARBA00022958"/>
    </source>
</evidence>
<feature type="compositionally biased region" description="Basic and acidic residues" evidence="13">
    <location>
        <begin position="303"/>
        <end position="319"/>
    </location>
</feature>
<dbReference type="RefSeq" id="WP_304600397.1">
    <property type="nucleotide sequence ID" value="NZ_JAUQYO010000001.1"/>
</dbReference>
<keyword evidence="6 12" id="KW-0547">Nucleotide-binding</keyword>
<dbReference type="InterPro" id="IPR002173">
    <property type="entry name" value="Carboh/pur_kinase_PfkB_CS"/>
</dbReference>
<dbReference type="PRINTS" id="PR00990">
    <property type="entry name" value="RIBOKINASE"/>
</dbReference>
<comment type="subcellular location">
    <subcellularLocation>
        <location evidence="12">Cytoplasm</location>
    </subcellularLocation>
</comment>
<protein>
    <recommendedName>
        <fullName evidence="3 12">Ribokinase</fullName>
        <shortName evidence="12">RK</shortName>
        <ecNumber evidence="2 12">2.7.1.15</ecNumber>
    </recommendedName>
</protein>
<evidence type="ECO:0000313" key="15">
    <source>
        <dbReference type="EMBL" id="MDO8106752.1"/>
    </source>
</evidence>
<keyword evidence="16" id="KW-1185">Reference proteome</keyword>
<sequence>MRPDLDVTVVGSVNVDLVATVAALPLPGETVPALDYAQFIGGKGSNQAIAAARLGRAVAFVGLVGDDREGTAVRGALAAEGVDVTYLEVCEGVPTGRAIVLVDGTAENSIVVVGGANQSLGPRHIEAAGEVVRRARVVVSQLEIPLDAVSAAARTCEGTFILNPAPARSLPRELLDLVDVLVVNEVEYEAVTGAALPDDVDDLERAVREPGMPPGVVVTLGARGAYVWDGEQVAHVAAPRVKVVDTTGAGDTFIGALADALSRGEELRSAVQWAVRAGAAAVRSLGATTGMPTPEQVQALTADQHEHAPEGEEDVRTPR</sequence>
<feature type="binding site" evidence="12">
    <location>
        <position position="251"/>
    </location>
    <ligand>
        <name>substrate</name>
    </ligand>
</feature>
<feature type="domain" description="Carbohydrate kinase PfkB" evidence="14">
    <location>
        <begin position="6"/>
        <end position="293"/>
    </location>
</feature>
<dbReference type="CDD" id="cd01174">
    <property type="entry name" value="ribokinase"/>
    <property type="match status" value="1"/>
</dbReference>
<keyword evidence="5 12" id="KW-0479">Metal-binding</keyword>
<feature type="binding site" evidence="12">
    <location>
        <position position="281"/>
    </location>
    <ligand>
        <name>K(+)</name>
        <dbReference type="ChEBI" id="CHEBI:29103"/>
    </ligand>
</feature>
<feature type="binding site" evidence="12">
    <location>
        <begin position="250"/>
        <end position="251"/>
    </location>
    <ligand>
        <name>ATP</name>
        <dbReference type="ChEBI" id="CHEBI:30616"/>
    </ligand>
</feature>
<evidence type="ECO:0000259" key="14">
    <source>
        <dbReference type="Pfam" id="PF00294"/>
    </source>
</evidence>
<keyword evidence="12" id="KW-0963">Cytoplasm</keyword>
<keyword evidence="4 12" id="KW-0808">Transferase</keyword>
<dbReference type="HAMAP" id="MF_01987">
    <property type="entry name" value="Ribokinase"/>
    <property type="match status" value="1"/>
</dbReference>
<keyword evidence="7 12" id="KW-0418">Kinase</keyword>
<dbReference type="Pfam" id="PF00294">
    <property type="entry name" value="PfkB"/>
    <property type="match status" value="1"/>
</dbReference>
<evidence type="ECO:0000256" key="2">
    <source>
        <dbReference type="ARBA" id="ARBA00012035"/>
    </source>
</evidence>
<keyword evidence="9 12" id="KW-0460">Magnesium</keyword>
<comment type="similarity">
    <text evidence="12">Belongs to the carbohydrate kinase PfkB family. Ribokinase subfamily.</text>
</comment>
<evidence type="ECO:0000256" key="4">
    <source>
        <dbReference type="ARBA" id="ARBA00022679"/>
    </source>
</evidence>
<evidence type="ECO:0000256" key="13">
    <source>
        <dbReference type="SAM" id="MobiDB-lite"/>
    </source>
</evidence>